<feature type="transmembrane region" description="Helical" evidence="2">
    <location>
        <begin position="201"/>
        <end position="222"/>
    </location>
</feature>
<keyword evidence="2" id="KW-0472">Membrane</keyword>
<evidence type="ECO:0008006" key="5">
    <source>
        <dbReference type="Google" id="ProtNLM"/>
    </source>
</evidence>
<keyword evidence="2" id="KW-1133">Transmembrane helix</keyword>
<sequence length="233" mass="23473">MPPPTLPADAQIYGATSGTPSENFDIELHWQKPTMNSDLSRGQVSFFFDSSPLATVSADNENYGCRGRFYGLPPAKDRTPGKHVVRATANAAGSPSLSTTYTIVAAAATTGAPTVKATRAATPEARTTTTKPVAARTVTAKSTPARAVTATATPATSAPATSAPGFASPSGKPLSAVAAASASVGGPPVVLASNTGTGSGWLAWLLVSLCAVGLLGGGALVVRRRRRPGIGEL</sequence>
<feature type="compositionally biased region" description="Low complexity" evidence="1">
    <location>
        <begin position="117"/>
        <end position="132"/>
    </location>
</feature>
<dbReference type="EMBL" id="BAABJQ010000016">
    <property type="protein sequence ID" value="GAA5191906.1"/>
    <property type="molecule type" value="Genomic_DNA"/>
</dbReference>
<dbReference type="RefSeq" id="WP_345633441.1">
    <property type="nucleotide sequence ID" value="NZ_BAABJQ010000016.1"/>
</dbReference>
<feature type="compositionally biased region" description="Low complexity" evidence="1">
    <location>
        <begin position="142"/>
        <end position="166"/>
    </location>
</feature>
<evidence type="ECO:0000256" key="1">
    <source>
        <dbReference type="SAM" id="MobiDB-lite"/>
    </source>
</evidence>
<keyword evidence="4" id="KW-1185">Reference proteome</keyword>
<dbReference type="NCBIfam" id="TIGR01167">
    <property type="entry name" value="LPXTG_anchor"/>
    <property type="match status" value="1"/>
</dbReference>
<dbReference type="Proteomes" id="UP001501570">
    <property type="component" value="Unassembled WGS sequence"/>
</dbReference>
<protein>
    <recommendedName>
        <fullName evidence="5">LPXTG cell wall anchor domain-containing protein</fullName>
    </recommendedName>
</protein>
<accession>A0ABP9S745</accession>
<evidence type="ECO:0000313" key="4">
    <source>
        <dbReference type="Proteomes" id="UP001501570"/>
    </source>
</evidence>
<keyword evidence="2" id="KW-0812">Transmembrane</keyword>
<gene>
    <name evidence="3" type="ORF">GCM10023322_50340</name>
</gene>
<evidence type="ECO:0000313" key="3">
    <source>
        <dbReference type="EMBL" id="GAA5191906.1"/>
    </source>
</evidence>
<comment type="caution">
    <text evidence="3">The sequence shown here is derived from an EMBL/GenBank/DDBJ whole genome shotgun (WGS) entry which is preliminary data.</text>
</comment>
<feature type="region of interest" description="Disordered" evidence="1">
    <location>
        <begin position="117"/>
        <end position="166"/>
    </location>
</feature>
<organism evidence="3 4">
    <name type="scientific">Rugosimonospora acidiphila</name>
    <dbReference type="NCBI Taxonomy" id="556531"/>
    <lineage>
        <taxon>Bacteria</taxon>
        <taxon>Bacillati</taxon>
        <taxon>Actinomycetota</taxon>
        <taxon>Actinomycetes</taxon>
        <taxon>Micromonosporales</taxon>
        <taxon>Micromonosporaceae</taxon>
        <taxon>Rugosimonospora</taxon>
    </lineage>
</organism>
<evidence type="ECO:0000256" key="2">
    <source>
        <dbReference type="SAM" id="Phobius"/>
    </source>
</evidence>
<reference evidence="4" key="1">
    <citation type="journal article" date="2019" name="Int. J. Syst. Evol. Microbiol.">
        <title>The Global Catalogue of Microorganisms (GCM) 10K type strain sequencing project: providing services to taxonomists for standard genome sequencing and annotation.</title>
        <authorList>
            <consortium name="The Broad Institute Genomics Platform"/>
            <consortium name="The Broad Institute Genome Sequencing Center for Infectious Disease"/>
            <person name="Wu L."/>
            <person name="Ma J."/>
        </authorList>
    </citation>
    <scope>NUCLEOTIDE SEQUENCE [LARGE SCALE GENOMIC DNA]</scope>
    <source>
        <strain evidence="4">JCM 18304</strain>
    </source>
</reference>
<proteinExistence type="predicted"/>
<name>A0ABP9S745_9ACTN</name>